<comment type="caution">
    <text evidence="8">The sequence shown here is derived from an EMBL/GenBank/DDBJ whole genome shotgun (WGS) entry which is preliminary data.</text>
</comment>
<evidence type="ECO:0000256" key="3">
    <source>
        <dbReference type="ARBA" id="ARBA00022833"/>
    </source>
</evidence>
<feature type="coiled-coil region" evidence="5">
    <location>
        <begin position="678"/>
        <end position="730"/>
    </location>
</feature>
<dbReference type="OrthoDB" id="8062037at2759"/>
<dbReference type="Pfam" id="PF18738">
    <property type="entry name" value="HEPN_DZIP3"/>
    <property type="match status" value="1"/>
</dbReference>
<dbReference type="InterPro" id="IPR001841">
    <property type="entry name" value="Znf_RING"/>
</dbReference>
<dbReference type="InterPro" id="IPR013083">
    <property type="entry name" value="Znf_RING/FYVE/PHD"/>
</dbReference>
<dbReference type="Pfam" id="PF13639">
    <property type="entry name" value="zf-RING_2"/>
    <property type="match status" value="1"/>
</dbReference>
<accession>A0A401S1X8</accession>
<keyword evidence="1" id="KW-0479">Metal-binding</keyword>
<dbReference type="GO" id="GO:0000209">
    <property type="term" value="P:protein polyubiquitination"/>
    <property type="evidence" value="ECO:0007669"/>
    <property type="project" value="TreeGrafter"/>
</dbReference>
<dbReference type="GO" id="GO:0003723">
    <property type="term" value="F:RNA binding"/>
    <property type="evidence" value="ECO:0007669"/>
    <property type="project" value="TreeGrafter"/>
</dbReference>
<name>A0A401S1X8_CHIPU</name>
<protein>
    <recommendedName>
        <fullName evidence="7">RING-type domain-containing protein</fullName>
    </recommendedName>
</protein>
<organism evidence="8 9">
    <name type="scientific">Chiloscyllium punctatum</name>
    <name type="common">Brownbanded bambooshark</name>
    <name type="synonym">Hemiscyllium punctatum</name>
    <dbReference type="NCBI Taxonomy" id="137246"/>
    <lineage>
        <taxon>Eukaryota</taxon>
        <taxon>Metazoa</taxon>
        <taxon>Chordata</taxon>
        <taxon>Craniata</taxon>
        <taxon>Vertebrata</taxon>
        <taxon>Chondrichthyes</taxon>
        <taxon>Elasmobranchii</taxon>
        <taxon>Galeomorphii</taxon>
        <taxon>Galeoidea</taxon>
        <taxon>Orectolobiformes</taxon>
        <taxon>Hemiscylliidae</taxon>
        <taxon>Chiloscyllium</taxon>
    </lineage>
</organism>
<evidence type="ECO:0000256" key="4">
    <source>
        <dbReference type="PROSITE-ProRule" id="PRU00175"/>
    </source>
</evidence>
<evidence type="ECO:0000313" key="9">
    <source>
        <dbReference type="Proteomes" id="UP000287033"/>
    </source>
</evidence>
<keyword evidence="2 4" id="KW-0863">Zinc-finger</keyword>
<feature type="region of interest" description="Disordered" evidence="6">
    <location>
        <begin position="549"/>
        <end position="595"/>
    </location>
</feature>
<dbReference type="STRING" id="137246.A0A401S1X8"/>
<dbReference type="GO" id="GO:0004842">
    <property type="term" value="F:ubiquitin-protein transferase activity"/>
    <property type="evidence" value="ECO:0007669"/>
    <property type="project" value="TreeGrafter"/>
</dbReference>
<feature type="compositionally biased region" description="Basic residues" evidence="6">
    <location>
        <begin position="576"/>
        <end position="589"/>
    </location>
</feature>
<dbReference type="AlphaFoldDB" id="A0A401S1X8"/>
<dbReference type="SUPFAM" id="SSF57850">
    <property type="entry name" value="RING/U-box"/>
    <property type="match status" value="1"/>
</dbReference>
<reference evidence="8 9" key="1">
    <citation type="journal article" date="2018" name="Nat. Ecol. Evol.">
        <title>Shark genomes provide insights into elasmobranch evolution and the origin of vertebrates.</title>
        <authorList>
            <person name="Hara Y"/>
            <person name="Yamaguchi K"/>
            <person name="Onimaru K"/>
            <person name="Kadota M"/>
            <person name="Koyanagi M"/>
            <person name="Keeley SD"/>
            <person name="Tatsumi K"/>
            <person name="Tanaka K"/>
            <person name="Motone F"/>
            <person name="Kageyama Y"/>
            <person name="Nozu R"/>
            <person name="Adachi N"/>
            <person name="Nishimura O"/>
            <person name="Nakagawa R"/>
            <person name="Tanegashima C"/>
            <person name="Kiyatake I"/>
            <person name="Matsumoto R"/>
            <person name="Murakumo K"/>
            <person name="Nishida K"/>
            <person name="Terakita A"/>
            <person name="Kuratani S"/>
            <person name="Sato K"/>
            <person name="Hyodo S Kuraku.S."/>
        </authorList>
    </citation>
    <scope>NUCLEOTIDE SEQUENCE [LARGE SCALE GENOMIC DNA]</scope>
</reference>
<sequence length="1066" mass="123631">MFTVARRVRVAPGDLAAALLRAGGERRRLGQPGASSGLLVNGGRGGADLVAIRLYRMDGKAKKLEKPSINCNAQNSSDTRIKRVLEANNEDFRPKRAALPVEEPNKCYLLREFTAERSSIEKGMLDVDRLILKLLTSGTLDFVSLNNITRHPVRNDRTRALLDHFLQINNNGILRQFVSHMRDPVILNAEALNWAEYMQGCSDSCCMFFIKKYADVFKYVLEEYSVERFAEYFVKSGMLKESESNDLCKYSQKEGAERFMHILFTKKTILCVADMWFTLVEHQNDLPYLGPYINSFLKAFDEQTGPFCPQFDPELPIKPLLIKKCYVNVYRLLHLIHVEGTEAVRSIFDAHISPEELNEEVTKNKVLIKNRLEGADFSNVRKRWMNIIYSTEKSKTLHFTLPIFQFLAVFMKKFPRPKKGWTGRLAKSDASPGAYLRRICEMQDHLLKEIFHTDLTYKKFDQIWNEAADILVHLGIDDKWLQELRLQPMNVIFIDRRYMEKYFNKPLSQLLEELIVRHHRGINSICACSLAEDLCAGHETQKHGLKLVDTTEEQKEKETSEDEFAKPVPVTVDSKSKKRRKKSRGKKSKKTEAAAQATLQEAEMFKELKSSVTQNSKMLEEQNQELILESEATAAAESCDFNSRSEDEPEKERSQVKILNGMVDVCVNTDDIDFKESFKRIEEERNRLTHTIEDLRDSCKQIENESHLEIKAWKQKIHEKEKLRESLQQEILTIHLQLQEESCKIIEEEKTHQMQLMKVKEQIRIKRSQFERNENSIKSKNEEIVKLKQELQKELELWSHEKMQLEGEIAIAQQTENENVRKAISQESLLLEMRRDFLLRNLEDALLEAEHQLRMLADEMRRQFADPSQVRAAINKWENVAADLRNKIEYTKINFNSHIYLIKNGAKLSNLPTLSNPEPPTSLALHVLKSQRKASSQYLPESQTSLQLHDVTTTATTATALSSILQGYRNRSELSGLVDQGQTEQKMWRLQNHKACKQLMQQQSFEEDPCVICHEELVPPKDCYELECKHIFHKKCIDYWLKEQSTCPICRILVLKPEEYPQLSKK</sequence>
<dbReference type="Gene3D" id="3.30.40.10">
    <property type="entry name" value="Zinc/RING finger domain, C3HC4 (zinc finger)"/>
    <property type="match status" value="1"/>
</dbReference>
<keyword evidence="9" id="KW-1185">Reference proteome</keyword>
<dbReference type="PROSITE" id="PS50089">
    <property type="entry name" value="ZF_RING_2"/>
    <property type="match status" value="1"/>
</dbReference>
<dbReference type="OMA" id="ERFMHIL"/>
<dbReference type="Proteomes" id="UP000287033">
    <property type="component" value="Unassembled WGS sequence"/>
</dbReference>
<proteinExistence type="predicted"/>
<dbReference type="InterPro" id="IPR056872">
    <property type="entry name" value="TTC3/DZIP3-like_helical"/>
</dbReference>
<evidence type="ECO:0000313" key="8">
    <source>
        <dbReference type="EMBL" id="GCC24395.1"/>
    </source>
</evidence>
<keyword evidence="3" id="KW-0862">Zinc</keyword>
<dbReference type="GO" id="GO:0031593">
    <property type="term" value="F:polyubiquitin modification-dependent protein binding"/>
    <property type="evidence" value="ECO:0007669"/>
    <property type="project" value="TreeGrafter"/>
</dbReference>
<dbReference type="PANTHER" id="PTHR15727:SF4">
    <property type="entry name" value="E3 UBIQUITIN-PROTEIN LIGASE DZIP3"/>
    <property type="match status" value="1"/>
</dbReference>
<feature type="coiled-coil region" evidence="5">
    <location>
        <begin position="770"/>
        <end position="808"/>
    </location>
</feature>
<feature type="domain" description="RING-type" evidence="7">
    <location>
        <begin position="1010"/>
        <end position="1051"/>
    </location>
</feature>
<evidence type="ECO:0000256" key="1">
    <source>
        <dbReference type="ARBA" id="ARBA00022723"/>
    </source>
</evidence>
<dbReference type="GO" id="GO:0008270">
    <property type="term" value="F:zinc ion binding"/>
    <property type="evidence" value="ECO:0007669"/>
    <property type="project" value="UniProtKB-KW"/>
</dbReference>
<evidence type="ECO:0000259" key="7">
    <source>
        <dbReference type="PROSITE" id="PS50089"/>
    </source>
</evidence>
<evidence type="ECO:0000256" key="5">
    <source>
        <dbReference type="SAM" id="Coils"/>
    </source>
</evidence>
<evidence type="ECO:0000256" key="6">
    <source>
        <dbReference type="SAM" id="MobiDB-lite"/>
    </source>
</evidence>
<dbReference type="Pfam" id="PF24525">
    <property type="entry name" value="TTC3"/>
    <property type="match status" value="1"/>
</dbReference>
<dbReference type="SMART" id="SM00184">
    <property type="entry name" value="RING"/>
    <property type="match status" value="1"/>
</dbReference>
<keyword evidence="5" id="KW-0175">Coiled coil</keyword>
<dbReference type="GO" id="GO:0005737">
    <property type="term" value="C:cytoplasm"/>
    <property type="evidence" value="ECO:0007669"/>
    <property type="project" value="TreeGrafter"/>
</dbReference>
<dbReference type="InterPro" id="IPR041249">
    <property type="entry name" value="HEPN_DZIP3"/>
</dbReference>
<gene>
    <name evidence="8" type="ORF">chiPu_0002795</name>
</gene>
<dbReference type="PANTHER" id="PTHR15727">
    <property type="entry name" value="RING FINGER PROTEIN 214"/>
    <property type="match status" value="1"/>
</dbReference>
<dbReference type="EMBL" id="BEZZ01000056">
    <property type="protein sequence ID" value="GCC24395.1"/>
    <property type="molecule type" value="Genomic_DNA"/>
</dbReference>
<evidence type="ECO:0000256" key="2">
    <source>
        <dbReference type="ARBA" id="ARBA00022771"/>
    </source>
</evidence>